<protein>
    <recommendedName>
        <fullName evidence="2">pH-response regulator protein palC</fullName>
    </recommendedName>
</protein>
<evidence type="ECO:0000256" key="3">
    <source>
        <dbReference type="SAM" id="Coils"/>
    </source>
</evidence>
<dbReference type="Proteomes" id="UP000275078">
    <property type="component" value="Unassembled WGS sequence"/>
</dbReference>
<dbReference type="Gene3D" id="1.25.40.280">
    <property type="entry name" value="alix/aip1 like domains"/>
    <property type="match status" value="1"/>
</dbReference>
<dbReference type="SMART" id="SM01041">
    <property type="entry name" value="BRO1"/>
    <property type="match status" value="1"/>
</dbReference>
<dbReference type="OrthoDB" id="10266451at2759"/>
<feature type="coiled-coil region" evidence="3">
    <location>
        <begin position="29"/>
        <end position="56"/>
    </location>
</feature>
<evidence type="ECO:0000256" key="1">
    <source>
        <dbReference type="ARBA" id="ARBA00010997"/>
    </source>
</evidence>
<name>A0A3N4HP80_ASCIM</name>
<evidence type="ECO:0000313" key="5">
    <source>
        <dbReference type="EMBL" id="RPA75539.1"/>
    </source>
</evidence>
<feature type="domain" description="BRO1" evidence="4">
    <location>
        <begin position="1"/>
        <end position="447"/>
    </location>
</feature>
<dbReference type="InterPro" id="IPR038499">
    <property type="entry name" value="BRO1_sf"/>
</dbReference>
<reference evidence="5 6" key="1">
    <citation type="journal article" date="2018" name="Nat. Ecol. Evol.">
        <title>Pezizomycetes genomes reveal the molecular basis of ectomycorrhizal truffle lifestyle.</title>
        <authorList>
            <person name="Murat C."/>
            <person name="Payen T."/>
            <person name="Noel B."/>
            <person name="Kuo A."/>
            <person name="Morin E."/>
            <person name="Chen J."/>
            <person name="Kohler A."/>
            <person name="Krizsan K."/>
            <person name="Balestrini R."/>
            <person name="Da Silva C."/>
            <person name="Montanini B."/>
            <person name="Hainaut M."/>
            <person name="Levati E."/>
            <person name="Barry K.W."/>
            <person name="Belfiori B."/>
            <person name="Cichocki N."/>
            <person name="Clum A."/>
            <person name="Dockter R.B."/>
            <person name="Fauchery L."/>
            <person name="Guy J."/>
            <person name="Iotti M."/>
            <person name="Le Tacon F."/>
            <person name="Lindquist E.A."/>
            <person name="Lipzen A."/>
            <person name="Malagnac F."/>
            <person name="Mello A."/>
            <person name="Molinier V."/>
            <person name="Miyauchi S."/>
            <person name="Poulain J."/>
            <person name="Riccioni C."/>
            <person name="Rubini A."/>
            <person name="Sitrit Y."/>
            <person name="Splivallo R."/>
            <person name="Traeger S."/>
            <person name="Wang M."/>
            <person name="Zifcakova L."/>
            <person name="Wipf D."/>
            <person name="Zambonelli A."/>
            <person name="Paolocci F."/>
            <person name="Nowrousian M."/>
            <person name="Ottonello S."/>
            <person name="Baldrian P."/>
            <person name="Spatafora J.W."/>
            <person name="Henrissat B."/>
            <person name="Nagy L.G."/>
            <person name="Aury J.M."/>
            <person name="Wincker P."/>
            <person name="Grigoriev I.V."/>
            <person name="Bonfante P."/>
            <person name="Martin F.M."/>
        </authorList>
    </citation>
    <scope>NUCLEOTIDE SEQUENCE [LARGE SCALE GENOMIC DNA]</scope>
    <source>
        <strain evidence="5 6">RN42</strain>
    </source>
</reference>
<dbReference type="STRING" id="1160509.A0A3N4HP80"/>
<dbReference type="GO" id="GO:0071467">
    <property type="term" value="P:cellular response to pH"/>
    <property type="evidence" value="ECO:0007669"/>
    <property type="project" value="InterPro"/>
</dbReference>
<organism evidence="5 6">
    <name type="scientific">Ascobolus immersus RN42</name>
    <dbReference type="NCBI Taxonomy" id="1160509"/>
    <lineage>
        <taxon>Eukaryota</taxon>
        <taxon>Fungi</taxon>
        <taxon>Dikarya</taxon>
        <taxon>Ascomycota</taxon>
        <taxon>Pezizomycotina</taxon>
        <taxon>Pezizomycetes</taxon>
        <taxon>Pezizales</taxon>
        <taxon>Ascobolaceae</taxon>
        <taxon>Ascobolus</taxon>
    </lineage>
</organism>
<dbReference type="GO" id="GO:0005886">
    <property type="term" value="C:plasma membrane"/>
    <property type="evidence" value="ECO:0007669"/>
    <property type="project" value="TreeGrafter"/>
</dbReference>
<gene>
    <name evidence="5" type="ORF">BJ508DRAFT_418104</name>
</gene>
<dbReference type="InterPro" id="IPR037505">
    <property type="entry name" value="pH-resp_palC"/>
</dbReference>
<sequence length="447" mass="49437">MPFQYTLPTTSAINFTSIFTTSSPGSSLLDQLTNHRASLRSQLKDYKRTAKTVQKTQIETLFFTITDYYKLLKTLLKEVEDGTTTLANPQNPFKAEWSPLASVLDPSKAIISQKKPVDLDGERRMVLILLSITHYTIGGNLVNRIFDATLDSDQKPQSIKFATSEFTTSSSIFTFLAKTYPAETTLFTGLAHLSLAEANYLCILNSDPYPSYLTLSSDEYSGNSRDWLYNPPEVPSKGRCQISSKISKAAADLAEKCREATRDVEGSGHIQKYCTAFAAAANAKACRFQGIHEERDGEVGTALGWIMLAQKMLAEGDGIRSDGSRTGEFLRNVRKKADNLKGTGMSSLSKNIQENAKADPRNLEAVTCFLLEKKWRKQNDTVGFMKVPDPETLRDNIPPGLEAVVAKEWDNLEPKPEEPIFNFENMFGSAAYLGMGGTDSLMSSLGF</sequence>
<dbReference type="InterPro" id="IPR004328">
    <property type="entry name" value="BRO1_dom"/>
</dbReference>
<dbReference type="PANTHER" id="PTHR40463">
    <property type="entry name" value="PH-RESPONSE REGULATOR PROTEIN PALC"/>
    <property type="match status" value="1"/>
</dbReference>
<keyword evidence="6" id="KW-1185">Reference proteome</keyword>
<accession>A0A3N4HP80</accession>
<comment type="similarity">
    <text evidence="1">Belongs to the palC family.</text>
</comment>
<dbReference type="EMBL" id="ML119762">
    <property type="protein sequence ID" value="RPA75539.1"/>
    <property type="molecule type" value="Genomic_DNA"/>
</dbReference>
<keyword evidence="3" id="KW-0175">Coiled coil</keyword>
<dbReference type="PANTHER" id="PTHR40463:SF1">
    <property type="entry name" value="PH-RESPONSE REGULATOR PROTEIN PALC"/>
    <property type="match status" value="1"/>
</dbReference>
<dbReference type="PROSITE" id="PS51180">
    <property type="entry name" value="BRO1"/>
    <property type="match status" value="1"/>
</dbReference>
<dbReference type="AlphaFoldDB" id="A0A3N4HP80"/>
<evidence type="ECO:0000259" key="4">
    <source>
        <dbReference type="PROSITE" id="PS51180"/>
    </source>
</evidence>
<evidence type="ECO:0000256" key="2">
    <source>
        <dbReference type="ARBA" id="ARBA00022193"/>
    </source>
</evidence>
<evidence type="ECO:0000313" key="6">
    <source>
        <dbReference type="Proteomes" id="UP000275078"/>
    </source>
</evidence>
<proteinExistence type="inferred from homology"/>